<organism evidence="2 3">
    <name type="scientific">Lentilactobacillus kisonensis DSM 19906 = JCM 15041</name>
    <dbReference type="NCBI Taxonomy" id="1423766"/>
    <lineage>
        <taxon>Bacteria</taxon>
        <taxon>Bacillati</taxon>
        <taxon>Bacillota</taxon>
        <taxon>Bacilli</taxon>
        <taxon>Lactobacillales</taxon>
        <taxon>Lactobacillaceae</taxon>
        <taxon>Lentilactobacillus</taxon>
    </lineage>
</organism>
<keyword evidence="1" id="KW-1133">Transmembrane helix</keyword>
<dbReference type="Proteomes" id="UP000051439">
    <property type="component" value="Unassembled WGS sequence"/>
</dbReference>
<dbReference type="InterPro" id="IPR018672">
    <property type="entry name" value="DUF2140"/>
</dbReference>
<evidence type="ECO:0000256" key="1">
    <source>
        <dbReference type="SAM" id="Phobius"/>
    </source>
</evidence>
<dbReference type="AlphaFoldDB" id="A0A0R1NSW0"/>
<feature type="transmembrane region" description="Helical" evidence="1">
    <location>
        <begin position="20"/>
        <end position="39"/>
    </location>
</feature>
<reference evidence="2 3" key="1">
    <citation type="journal article" date="2015" name="Genome Announc.">
        <title>Expanding the biotechnology potential of lactobacilli through comparative genomics of 213 strains and associated genera.</title>
        <authorList>
            <person name="Sun Z."/>
            <person name="Harris H.M."/>
            <person name="McCann A."/>
            <person name="Guo C."/>
            <person name="Argimon S."/>
            <person name="Zhang W."/>
            <person name="Yang X."/>
            <person name="Jeffery I.B."/>
            <person name="Cooney J.C."/>
            <person name="Kagawa T.F."/>
            <person name="Liu W."/>
            <person name="Song Y."/>
            <person name="Salvetti E."/>
            <person name="Wrobel A."/>
            <person name="Rasinkangas P."/>
            <person name="Parkhill J."/>
            <person name="Rea M.C."/>
            <person name="O'Sullivan O."/>
            <person name="Ritari J."/>
            <person name="Douillard F.P."/>
            <person name="Paul Ross R."/>
            <person name="Yang R."/>
            <person name="Briner A.E."/>
            <person name="Felis G.E."/>
            <person name="de Vos W.M."/>
            <person name="Barrangou R."/>
            <person name="Klaenhammer T.R."/>
            <person name="Caufield P.W."/>
            <person name="Cui Y."/>
            <person name="Zhang H."/>
            <person name="O'Toole P.W."/>
        </authorList>
    </citation>
    <scope>NUCLEOTIDE SEQUENCE [LARGE SCALE GENOMIC DNA]</scope>
    <source>
        <strain evidence="2 3">DSM 19906</strain>
    </source>
</reference>
<proteinExistence type="predicted"/>
<dbReference type="PATRIC" id="fig|1423766.4.peg.107"/>
<accession>A0A0R1NSW0</accession>
<sequence>MTHESRQKNKQRNLWKRAFLTLVGIIVLAAIALAIMIQLPSKSDSTFGEKPNDSGTTPISAELNKRQLNTLSDYYLDKLQNGRNNAKYHFEVADQGIVYGSMKLLGTNVDYSVFFDPKVMANGNVELHATKLSLGRFPVPISFVLTYVEKSYKLPKWVQLVPKKKLIKLDINHMTKHGLNYRAKTIDMSGKGKFAFDIILPQ</sequence>
<dbReference type="EMBL" id="AZEB01000001">
    <property type="protein sequence ID" value="KRL23383.1"/>
    <property type="molecule type" value="Genomic_DNA"/>
</dbReference>
<comment type="caution">
    <text evidence="2">The sequence shown here is derived from an EMBL/GenBank/DDBJ whole genome shotgun (WGS) entry which is preliminary data.</text>
</comment>
<dbReference type="RefSeq" id="WP_008856754.1">
    <property type="nucleotide sequence ID" value="NZ_AZEB01000001.1"/>
</dbReference>
<dbReference type="Pfam" id="PF09911">
    <property type="entry name" value="DUF2140"/>
    <property type="match status" value="1"/>
</dbReference>
<evidence type="ECO:0000313" key="3">
    <source>
        <dbReference type="Proteomes" id="UP000051439"/>
    </source>
</evidence>
<name>A0A0R1NSW0_9LACO</name>
<protein>
    <submittedName>
        <fullName evidence="2">Tat pathway signal sequence domain protein</fullName>
    </submittedName>
</protein>
<keyword evidence="1" id="KW-0472">Membrane</keyword>
<keyword evidence="3" id="KW-1185">Reference proteome</keyword>
<keyword evidence="1" id="KW-0812">Transmembrane</keyword>
<gene>
    <name evidence="2" type="ORF">FC98_GL000109</name>
</gene>
<evidence type="ECO:0000313" key="2">
    <source>
        <dbReference type="EMBL" id="KRL23383.1"/>
    </source>
</evidence>